<dbReference type="EMBL" id="VSWD01000005">
    <property type="protein sequence ID" value="KAK3102843.1"/>
    <property type="molecule type" value="Genomic_DNA"/>
</dbReference>
<dbReference type="Pfam" id="PF15901">
    <property type="entry name" value="Sortilin_C"/>
    <property type="match status" value="1"/>
</dbReference>
<name>A0AA89C7L7_PINIB</name>
<dbReference type="FunFam" id="3.40.1380.10:FF:000003">
    <property type="entry name" value="ATP synthase subunit gamma"/>
    <property type="match status" value="1"/>
</dbReference>
<organism evidence="17 18">
    <name type="scientific">Pinctada imbricata</name>
    <name type="common">Atlantic pearl-oyster</name>
    <name type="synonym">Pinctada martensii</name>
    <dbReference type="NCBI Taxonomy" id="66713"/>
    <lineage>
        <taxon>Eukaryota</taxon>
        <taxon>Metazoa</taxon>
        <taxon>Spiralia</taxon>
        <taxon>Lophotrochozoa</taxon>
        <taxon>Mollusca</taxon>
        <taxon>Bivalvia</taxon>
        <taxon>Autobranchia</taxon>
        <taxon>Pteriomorphia</taxon>
        <taxon>Pterioida</taxon>
        <taxon>Pterioidea</taxon>
        <taxon>Pteriidae</taxon>
        <taxon>Pinctada</taxon>
    </lineage>
</organism>
<dbReference type="Proteomes" id="UP001186944">
    <property type="component" value="Unassembled WGS sequence"/>
</dbReference>
<keyword evidence="9 15" id="KW-0472">Membrane</keyword>
<evidence type="ECO:0000256" key="12">
    <source>
        <dbReference type="ARBA" id="ARBA00023310"/>
    </source>
</evidence>
<keyword evidence="4" id="KW-0677">Repeat</keyword>
<comment type="subcellular location">
    <subcellularLocation>
        <location evidence="1">Mitochondrion inner membrane</location>
        <topology evidence="1">Peripheral membrane protein</topology>
    </subcellularLocation>
</comment>
<dbReference type="Gene3D" id="3.40.1380.10">
    <property type="match status" value="1"/>
</dbReference>
<dbReference type="InterPro" id="IPR006581">
    <property type="entry name" value="VPS10"/>
</dbReference>
<dbReference type="GO" id="GO:0046933">
    <property type="term" value="F:proton-transporting ATP synthase activity, rotational mechanism"/>
    <property type="evidence" value="ECO:0007669"/>
    <property type="project" value="InterPro"/>
</dbReference>
<dbReference type="GO" id="GO:0006895">
    <property type="term" value="P:Golgi to endosome transport"/>
    <property type="evidence" value="ECO:0007669"/>
    <property type="project" value="TreeGrafter"/>
</dbReference>
<evidence type="ECO:0000256" key="2">
    <source>
        <dbReference type="ARBA" id="ARBA00007681"/>
    </source>
</evidence>
<dbReference type="PANTHER" id="PTHR12106">
    <property type="entry name" value="SORTILIN RELATED"/>
    <property type="match status" value="1"/>
</dbReference>
<dbReference type="InterPro" id="IPR031778">
    <property type="entry name" value="Sortilin_N"/>
</dbReference>
<dbReference type="CDD" id="cd12151">
    <property type="entry name" value="F1-ATPase_gamma"/>
    <property type="match status" value="1"/>
</dbReference>
<evidence type="ECO:0000256" key="7">
    <source>
        <dbReference type="ARBA" id="ARBA00023065"/>
    </source>
</evidence>
<dbReference type="InterPro" id="IPR000131">
    <property type="entry name" value="ATP_synth_F1_gsu"/>
</dbReference>
<keyword evidence="7" id="KW-0406">Ion transport</keyword>
<proteinExistence type="inferred from homology"/>
<keyword evidence="6" id="KW-0999">Mitochondrion inner membrane</keyword>
<evidence type="ECO:0000313" key="18">
    <source>
        <dbReference type="Proteomes" id="UP001186944"/>
    </source>
</evidence>
<feature type="transmembrane region" description="Helical" evidence="15">
    <location>
        <begin position="643"/>
        <end position="663"/>
    </location>
</feature>
<evidence type="ECO:0000256" key="10">
    <source>
        <dbReference type="ARBA" id="ARBA00023180"/>
    </source>
</evidence>
<keyword evidence="15" id="KW-0812">Transmembrane</keyword>
<evidence type="ECO:0000256" key="6">
    <source>
        <dbReference type="ARBA" id="ARBA00022792"/>
    </source>
</evidence>
<dbReference type="GO" id="GO:0005743">
    <property type="term" value="C:mitochondrial inner membrane"/>
    <property type="evidence" value="ECO:0007669"/>
    <property type="project" value="UniProtKB-SubCell"/>
</dbReference>
<evidence type="ECO:0000256" key="9">
    <source>
        <dbReference type="ARBA" id="ARBA00023136"/>
    </source>
</evidence>
<keyword evidence="18" id="KW-1185">Reference proteome</keyword>
<dbReference type="SUPFAM" id="SSF52943">
    <property type="entry name" value="ATP synthase (F1-ATPase), gamma subunit"/>
    <property type="match status" value="1"/>
</dbReference>
<dbReference type="GO" id="GO:0005794">
    <property type="term" value="C:Golgi apparatus"/>
    <property type="evidence" value="ECO:0007669"/>
    <property type="project" value="TreeGrafter"/>
</dbReference>
<dbReference type="GO" id="GO:0005829">
    <property type="term" value="C:cytosol"/>
    <property type="evidence" value="ECO:0007669"/>
    <property type="project" value="GOC"/>
</dbReference>
<keyword evidence="10" id="KW-0325">Glycoprotein</keyword>
<dbReference type="Pfam" id="PF00231">
    <property type="entry name" value="ATP-synt"/>
    <property type="match status" value="1"/>
</dbReference>
<dbReference type="InterPro" id="IPR031777">
    <property type="entry name" value="Sortilin_C"/>
</dbReference>
<evidence type="ECO:0000256" key="8">
    <source>
        <dbReference type="ARBA" id="ARBA00023128"/>
    </source>
</evidence>
<keyword evidence="3" id="KW-0813">Transport</keyword>
<dbReference type="InterPro" id="IPR015943">
    <property type="entry name" value="WD40/YVTN_repeat-like_dom_sf"/>
</dbReference>
<evidence type="ECO:0000256" key="4">
    <source>
        <dbReference type="ARBA" id="ARBA00022737"/>
    </source>
</evidence>
<dbReference type="GO" id="GO:0006897">
    <property type="term" value="P:endocytosis"/>
    <property type="evidence" value="ECO:0007669"/>
    <property type="project" value="TreeGrafter"/>
</dbReference>
<protein>
    <recommendedName>
        <fullName evidence="13">F-ATPase gamma subunit</fullName>
    </recommendedName>
</protein>
<keyword evidence="8" id="KW-0496">Mitochondrion</keyword>
<dbReference type="Gene3D" id="2.130.10.10">
    <property type="entry name" value="YVTN repeat-like/Quinoprotein amine dehydrogenase"/>
    <property type="match status" value="1"/>
</dbReference>
<feature type="domain" description="VPS10" evidence="16">
    <location>
        <begin position="6"/>
        <end position="619"/>
    </location>
</feature>
<keyword evidence="5" id="KW-0375">Hydrogen ion transport</keyword>
<dbReference type="InterPro" id="IPR035968">
    <property type="entry name" value="ATP_synth_F1_ATPase_gsu"/>
</dbReference>
<evidence type="ECO:0000256" key="14">
    <source>
        <dbReference type="SAM" id="MobiDB-lite"/>
    </source>
</evidence>
<dbReference type="Gene3D" id="2.10.70.80">
    <property type="match status" value="1"/>
</dbReference>
<evidence type="ECO:0000256" key="1">
    <source>
        <dbReference type="ARBA" id="ARBA00004637"/>
    </source>
</evidence>
<accession>A0AA89C7L7</accession>
<dbReference type="SUPFAM" id="SSF110296">
    <property type="entry name" value="Oligoxyloglucan reducing end-specific cellobiohydrolase"/>
    <property type="match status" value="1"/>
</dbReference>
<evidence type="ECO:0000256" key="3">
    <source>
        <dbReference type="ARBA" id="ARBA00022448"/>
    </source>
</evidence>
<gene>
    <name evidence="17" type="ORF">FSP39_014357</name>
</gene>
<dbReference type="Pfam" id="PF15902">
    <property type="entry name" value="Sortilin-Vps10"/>
    <property type="match status" value="1"/>
</dbReference>
<dbReference type="InterPro" id="IPR023632">
    <property type="entry name" value="ATP_synth_F1_gsu_CS"/>
</dbReference>
<sequence>MNKFCFYFSEDYGKTFMKITNRLPSPKIYKHSGVQRNPHDPAKIYLVDVGEAKGSRLFVSTDGGRLWNTYQLGFHLTGDMMFHPNEDHADYLLASSSLLGTKTVYASFDNGQSWSKIDDFIQSYRWGTEKDNDPKMIYAAIDVKHTHPFLAAFTQVRYKLFKYPNGDRTKKFKLLDDVVSFGHQGKFLYASVYTPSIRGERLMKVSTDQGKTWTEAQLPTVTGDRFFSVLDMYEQVVFLHVDNPGDTGHGTLYISGSKGVVYTESLPKHLYPNYHDVTDFYRVESMRGVYMTSQMSEDDSIHTVITFNRGADWMPLPRPSGAPCKDEKKPCHLQIHGSYSLLRGIQAEPPLSVESAKGIVLVHGHVADALQTTPPDVYITSDGGYSWRLALKGRHKYQIADSGSLIVALPADTPSPTIIKFSTDEGRCWHEYTFMKNTSSPVTVTGLLTEPGAKSLTVSVWGYHRDTRKWVTYVIEFKKVLTRQCQSEDYETWVPHETLRKEENKKVEGCLLGEKEQFKRVKKDSWCFNGYGYKTEKDINACLCTREDFECDYGYYRPANTDDCKKISNFQKPEIDICLRGHVEEVVTEGYRKIPGDKCNGGFKAAGKMIDMKMRCSEGDKSLIIEEELPEQQSTKKSHAGSVLLAILVIVTIALVVMGVFFVHKYIVLRRHRVVYRYSLLNQNETADNDPDDAMENVLTSSSVVYQESSDDEELNSPAVRKETASGKSRGTANGNIRSKPQFKSYHDDSDVHASAWDGNFKRKIRLKSVTNIQKITKSMKMVSAAKYAKAERELKPAKAYGVAANALTDNLKPKESEEDNRELVVALTSDRGLCGAVHSSIVKAIKARVNEEGIDKFSFILIGDKSKAMLQRIYKNNIVCTANTIGRTPPVFADAGVIADAVINQGYQDFPKISMYFNIFKSVVSYKTSNFPLLNAASMQASENIPVYDSLDEETLQCYNEFCLASTIYYGLKESACSEQSSRMTAMDSASKNAGEMIDKLTLTFNRTRQAVITKELIEIISGAAAL</sequence>
<dbReference type="AlphaFoldDB" id="A0AA89C7L7"/>
<dbReference type="FunFam" id="1.10.287.80:FF:000013">
    <property type="entry name" value="ATP synthase subunit gamma, mitochondrial"/>
    <property type="match status" value="1"/>
</dbReference>
<feature type="region of interest" description="Disordered" evidence="14">
    <location>
        <begin position="706"/>
        <end position="748"/>
    </location>
</feature>
<dbReference type="CDD" id="cd15482">
    <property type="entry name" value="Sialidase_non-viral"/>
    <property type="match status" value="1"/>
</dbReference>
<evidence type="ECO:0000256" key="5">
    <source>
        <dbReference type="ARBA" id="ARBA00022781"/>
    </source>
</evidence>
<reference evidence="17" key="1">
    <citation type="submission" date="2019-08" db="EMBL/GenBank/DDBJ databases">
        <title>The improved chromosome-level genome for the pearl oyster Pinctada fucata martensii using PacBio sequencing and Hi-C.</title>
        <authorList>
            <person name="Zheng Z."/>
        </authorList>
    </citation>
    <scope>NUCLEOTIDE SEQUENCE</scope>
    <source>
        <strain evidence="17">ZZ-2019</strain>
        <tissue evidence="17">Adductor muscle</tissue>
    </source>
</reference>
<dbReference type="PANTHER" id="PTHR12106:SF23">
    <property type="entry name" value="SORTILIN"/>
    <property type="match status" value="1"/>
</dbReference>
<comment type="similarity">
    <text evidence="2">Belongs to the ATPase gamma chain family.</text>
</comment>
<keyword evidence="15" id="KW-1133">Transmembrane helix</keyword>
<evidence type="ECO:0000259" key="16">
    <source>
        <dbReference type="SMART" id="SM00602"/>
    </source>
</evidence>
<dbReference type="SMART" id="SM00602">
    <property type="entry name" value="VPS10"/>
    <property type="match status" value="1"/>
</dbReference>
<evidence type="ECO:0000256" key="13">
    <source>
        <dbReference type="ARBA" id="ARBA00031066"/>
    </source>
</evidence>
<dbReference type="GO" id="GO:0045259">
    <property type="term" value="C:proton-transporting ATP synthase complex"/>
    <property type="evidence" value="ECO:0007669"/>
    <property type="project" value="UniProtKB-KW"/>
</dbReference>
<comment type="caution">
    <text evidence="17">The sequence shown here is derived from an EMBL/GenBank/DDBJ whole genome shotgun (WGS) entry which is preliminary data.</text>
</comment>
<keyword evidence="11" id="KW-0139">CF(1)</keyword>
<evidence type="ECO:0000256" key="11">
    <source>
        <dbReference type="ARBA" id="ARBA00023196"/>
    </source>
</evidence>
<evidence type="ECO:0000256" key="15">
    <source>
        <dbReference type="SAM" id="Phobius"/>
    </source>
</evidence>
<dbReference type="PROSITE" id="PS00153">
    <property type="entry name" value="ATPASE_GAMMA"/>
    <property type="match status" value="1"/>
</dbReference>
<dbReference type="Gene3D" id="1.10.287.80">
    <property type="entry name" value="ATP synthase, gamma subunit, helix hairpin domain"/>
    <property type="match status" value="1"/>
</dbReference>
<dbReference type="Gene3D" id="3.30.60.270">
    <property type="match status" value="1"/>
</dbReference>
<feature type="compositionally biased region" description="Polar residues" evidence="14">
    <location>
        <begin position="726"/>
        <end position="739"/>
    </location>
</feature>
<dbReference type="GO" id="GO:0016050">
    <property type="term" value="P:vesicle organization"/>
    <property type="evidence" value="ECO:0007669"/>
    <property type="project" value="TreeGrafter"/>
</dbReference>
<dbReference type="PRINTS" id="PR00126">
    <property type="entry name" value="ATPASEGAMMA"/>
</dbReference>
<dbReference type="NCBIfam" id="TIGR01146">
    <property type="entry name" value="ATPsyn_F1gamma"/>
    <property type="match status" value="1"/>
</dbReference>
<evidence type="ECO:0000313" key="17">
    <source>
        <dbReference type="EMBL" id="KAK3102843.1"/>
    </source>
</evidence>
<keyword evidence="12" id="KW-0066">ATP synthesis</keyword>
<dbReference type="InterPro" id="IPR050310">
    <property type="entry name" value="VPS10-sortilin"/>
</dbReference>